<organism evidence="1">
    <name type="scientific">Siphoviridae sp. ctP0x5</name>
    <dbReference type="NCBI Taxonomy" id="2827863"/>
    <lineage>
        <taxon>Viruses</taxon>
        <taxon>Duplodnaviria</taxon>
        <taxon>Heunggongvirae</taxon>
        <taxon>Uroviricota</taxon>
        <taxon>Caudoviricetes</taxon>
    </lineage>
</organism>
<proteinExistence type="predicted"/>
<reference evidence="1" key="1">
    <citation type="journal article" date="2021" name="Proc. Natl. Acad. Sci. U.S.A.">
        <title>A Catalog of Tens of Thousands of Viruses from Human Metagenomes Reveals Hidden Associations with Chronic Diseases.</title>
        <authorList>
            <person name="Tisza M.J."/>
            <person name="Buck C.B."/>
        </authorList>
    </citation>
    <scope>NUCLEOTIDE SEQUENCE</scope>
    <source>
        <strain evidence="1">CtP0x5</strain>
    </source>
</reference>
<evidence type="ECO:0000313" key="1">
    <source>
        <dbReference type="EMBL" id="DAF61994.1"/>
    </source>
</evidence>
<accession>A0A8S5TGU6</accession>
<dbReference type="EMBL" id="BK032818">
    <property type="protein sequence ID" value="DAF61994.1"/>
    <property type="molecule type" value="Genomic_DNA"/>
</dbReference>
<protein>
    <submittedName>
        <fullName evidence="1">Uncharacterized protein</fullName>
    </submittedName>
</protein>
<sequence>MTVLSEMLTGIGSKFILAKYSDTFYGYGTEMDHKSAWGLLVNQCGTKEEVLKNCLRMIEINKEYIQKYQKELAKEKRKPEGWERLLYCEQKELEMHTEFARILKEME</sequence>
<name>A0A8S5TGU6_9CAUD</name>